<reference evidence="3 4" key="1">
    <citation type="journal article" date="2013" name="Curr. Biol.">
        <title>The Genome of the Foraminiferan Reticulomyxa filosa.</title>
        <authorList>
            <person name="Glockner G."/>
            <person name="Hulsmann N."/>
            <person name="Schleicher M."/>
            <person name="Noegel A.A."/>
            <person name="Eichinger L."/>
            <person name="Gallinger C."/>
            <person name="Pawlowski J."/>
            <person name="Sierra R."/>
            <person name="Euteneuer U."/>
            <person name="Pillet L."/>
            <person name="Moustafa A."/>
            <person name="Platzer M."/>
            <person name="Groth M."/>
            <person name="Szafranski K."/>
            <person name="Schliwa M."/>
        </authorList>
    </citation>
    <scope>NUCLEOTIDE SEQUENCE [LARGE SCALE GENOMIC DNA]</scope>
</reference>
<dbReference type="OrthoDB" id="1026733at2759"/>
<evidence type="ECO:0000256" key="1">
    <source>
        <dbReference type="SAM" id="MobiDB-lite"/>
    </source>
</evidence>
<dbReference type="GO" id="GO:0005783">
    <property type="term" value="C:endoplasmic reticulum"/>
    <property type="evidence" value="ECO:0007669"/>
    <property type="project" value="TreeGrafter"/>
</dbReference>
<dbReference type="InterPro" id="IPR050730">
    <property type="entry name" value="UBX_domain-protein"/>
</dbReference>
<keyword evidence="4" id="KW-1185">Reference proteome</keyword>
<name>X6L6W8_RETFI</name>
<feature type="non-terminal residue" evidence="3">
    <location>
        <position position="1"/>
    </location>
</feature>
<dbReference type="SUPFAM" id="SSF54236">
    <property type="entry name" value="Ubiquitin-like"/>
    <property type="match status" value="1"/>
</dbReference>
<evidence type="ECO:0000313" key="4">
    <source>
        <dbReference type="Proteomes" id="UP000023152"/>
    </source>
</evidence>
<sequence>ELSKEEEKLWMNELNELNNDEKQQEKDQIDDVDKINSQIRIENAKTKLKPEPIAMNMDSSKDKALIVKIRINLPDGRNLERQFHCNDKMEQIFYFIESQELKNTQGDIIDKWELIRNFPKIQKFYNPNLTLAESGITHAIKLFVQQV</sequence>
<feature type="compositionally biased region" description="Basic and acidic residues" evidence="1">
    <location>
        <begin position="19"/>
        <end position="33"/>
    </location>
</feature>
<dbReference type="PANTHER" id="PTHR23322">
    <property type="entry name" value="FAS-ASSOCIATED PROTEIN"/>
    <property type="match status" value="1"/>
</dbReference>
<dbReference type="GO" id="GO:0043130">
    <property type="term" value="F:ubiquitin binding"/>
    <property type="evidence" value="ECO:0007669"/>
    <property type="project" value="TreeGrafter"/>
</dbReference>
<comment type="caution">
    <text evidence="3">The sequence shown here is derived from an EMBL/GenBank/DDBJ whole genome shotgun (WGS) entry which is preliminary data.</text>
</comment>
<evidence type="ECO:0000313" key="3">
    <source>
        <dbReference type="EMBL" id="ETN97102.1"/>
    </source>
</evidence>
<dbReference type="PANTHER" id="PTHR23322:SF1">
    <property type="entry name" value="FAS-ASSOCIATED FACTOR 2"/>
    <property type="match status" value="1"/>
</dbReference>
<protein>
    <submittedName>
        <fullName evidence="3">UBX domain-containing protein</fullName>
    </submittedName>
</protein>
<dbReference type="Proteomes" id="UP000023152">
    <property type="component" value="Unassembled WGS sequence"/>
</dbReference>
<feature type="region of interest" description="Disordered" evidence="1">
    <location>
        <begin position="13"/>
        <end position="33"/>
    </location>
</feature>
<accession>X6L6W8</accession>
<dbReference type="Pfam" id="PF00789">
    <property type="entry name" value="UBX"/>
    <property type="match status" value="1"/>
</dbReference>
<proteinExistence type="predicted"/>
<feature type="domain" description="UBX" evidence="2">
    <location>
        <begin position="62"/>
        <end position="144"/>
    </location>
</feature>
<evidence type="ECO:0000259" key="2">
    <source>
        <dbReference type="PROSITE" id="PS50033"/>
    </source>
</evidence>
<dbReference type="PROSITE" id="PS50033">
    <property type="entry name" value="UBX"/>
    <property type="match status" value="1"/>
</dbReference>
<dbReference type="Gene3D" id="3.10.20.90">
    <property type="entry name" value="Phosphatidylinositol 3-kinase Catalytic Subunit, Chain A, domain 1"/>
    <property type="match status" value="1"/>
</dbReference>
<dbReference type="InterPro" id="IPR029071">
    <property type="entry name" value="Ubiquitin-like_domsf"/>
</dbReference>
<dbReference type="CDD" id="cd16120">
    <property type="entry name" value="UBX_UBXN3B"/>
    <property type="match status" value="1"/>
</dbReference>
<gene>
    <name evidence="3" type="ORF">RFI_40429</name>
</gene>
<dbReference type="GO" id="GO:0036503">
    <property type="term" value="P:ERAD pathway"/>
    <property type="evidence" value="ECO:0007669"/>
    <property type="project" value="TreeGrafter"/>
</dbReference>
<dbReference type="AlphaFoldDB" id="X6L6W8"/>
<dbReference type="InterPro" id="IPR001012">
    <property type="entry name" value="UBX_dom"/>
</dbReference>
<dbReference type="EMBL" id="ASPP01050789">
    <property type="protein sequence ID" value="ETN97102.1"/>
    <property type="molecule type" value="Genomic_DNA"/>
</dbReference>
<organism evidence="3 4">
    <name type="scientific">Reticulomyxa filosa</name>
    <dbReference type="NCBI Taxonomy" id="46433"/>
    <lineage>
        <taxon>Eukaryota</taxon>
        <taxon>Sar</taxon>
        <taxon>Rhizaria</taxon>
        <taxon>Retaria</taxon>
        <taxon>Foraminifera</taxon>
        <taxon>Monothalamids</taxon>
        <taxon>Reticulomyxidae</taxon>
        <taxon>Reticulomyxa</taxon>
    </lineage>
</organism>